<dbReference type="EMBL" id="CM056813">
    <property type="protein sequence ID" value="KAJ8639370.1"/>
    <property type="molecule type" value="Genomic_DNA"/>
</dbReference>
<sequence length="131" mass="14676">MDGRRTATSSMVLAITRYIKKHTHATPSPSCSPYFLTALVQKFWKEGILTCFGLLYLLWFHLPTLTQPMIVSPKNRNRVRPSPIGARETSANILQKTLLSLHRKHGGGFFLPCFLPFQALCISSSPSKQSS</sequence>
<organism evidence="1 2">
    <name type="scientific">Persea americana</name>
    <name type="common">Avocado</name>
    <dbReference type="NCBI Taxonomy" id="3435"/>
    <lineage>
        <taxon>Eukaryota</taxon>
        <taxon>Viridiplantae</taxon>
        <taxon>Streptophyta</taxon>
        <taxon>Embryophyta</taxon>
        <taxon>Tracheophyta</taxon>
        <taxon>Spermatophyta</taxon>
        <taxon>Magnoliopsida</taxon>
        <taxon>Magnoliidae</taxon>
        <taxon>Laurales</taxon>
        <taxon>Lauraceae</taxon>
        <taxon>Persea</taxon>
    </lineage>
</organism>
<keyword evidence="2" id="KW-1185">Reference proteome</keyword>
<proteinExistence type="predicted"/>
<name>A0ACC2M133_PERAE</name>
<dbReference type="Proteomes" id="UP001234297">
    <property type="component" value="Chromosome 5"/>
</dbReference>
<reference evidence="1 2" key="1">
    <citation type="journal article" date="2022" name="Hortic Res">
        <title>A haplotype resolved chromosomal level avocado genome allows analysis of novel avocado genes.</title>
        <authorList>
            <person name="Nath O."/>
            <person name="Fletcher S.J."/>
            <person name="Hayward A."/>
            <person name="Shaw L.M."/>
            <person name="Masouleh A.K."/>
            <person name="Furtado A."/>
            <person name="Henry R.J."/>
            <person name="Mitter N."/>
        </authorList>
    </citation>
    <scope>NUCLEOTIDE SEQUENCE [LARGE SCALE GENOMIC DNA]</scope>
    <source>
        <strain evidence="2">cv. Hass</strain>
    </source>
</reference>
<comment type="caution">
    <text evidence="1">The sequence shown here is derived from an EMBL/GenBank/DDBJ whole genome shotgun (WGS) entry which is preliminary data.</text>
</comment>
<evidence type="ECO:0000313" key="1">
    <source>
        <dbReference type="EMBL" id="KAJ8639370.1"/>
    </source>
</evidence>
<gene>
    <name evidence="1" type="ORF">MRB53_016064</name>
</gene>
<accession>A0ACC2M133</accession>
<protein>
    <submittedName>
        <fullName evidence="1">Uncharacterized protein</fullName>
    </submittedName>
</protein>
<evidence type="ECO:0000313" key="2">
    <source>
        <dbReference type="Proteomes" id="UP001234297"/>
    </source>
</evidence>